<dbReference type="InterPro" id="IPR013087">
    <property type="entry name" value="Znf_C2H2_type"/>
</dbReference>
<dbReference type="HOGENOM" id="CLU_065706_1_0_1"/>
<evidence type="ECO:0000256" key="2">
    <source>
        <dbReference type="SAM" id="MobiDB-lite"/>
    </source>
</evidence>
<feature type="compositionally biased region" description="Basic and acidic residues" evidence="2">
    <location>
        <begin position="285"/>
        <end position="294"/>
    </location>
</feature>
<keyword evidence="5" id="KW-1185">Reference proteome</keyword>
<sequence length="361" mass="40900">MDASLKAQFWNDGFLIGDLRLPPCILTLGKNEIDALNWKPIFGEVYEEERDPFRLQSAITTFGPYIVQLSDENWYTKKSLWNALKSLPGGLRQGIHLDYPAFETSEAVMETGSVQASVTIALQEDTQFYVYPGCFGTYAEMDKCKLVVLNPGEFLIFRGDLVHAGAEFEEENLRLHYYVRVRGIYQRADATEAAVFNSYMCEHCVLPCTSRRHLANHRRYCTDNPDKVKSKKARAEADARGGHCDKCNRDFKKRNALYQHNHRRHPKKPVKSSSAEELSFVYHSNKSDNQKQSDMDAEEESDSDVYIESDAKVDTESEEESADEREEGSEEEDSSSGDGSEAESEAWSDAESDAESAEDSE</sequence>
<evidence type="ECO:0000313" key="4">
    <source>
        <dbReference type="EMBL" id="ETI38128.1"/>
    </source>
</evidence>
<feature type="region of interest" description="Disordered" evidence="2">
    <location>
        <begin position="283"/>
        <end position="361"/>
    </location>
</feature>
<dbReference type="Gene3D" id="3.30.160.60">
    <property type="entry name" value="Classic Zinc Finger"/>
    <property type="match status" value="1"/>
</dbReference>
<keyword evidence="1" id="KW-0863">Zinc-finger</keyword>
<dbReference type="Proteomes" id="UP000018721">
    <property type="component" value="Unassembled WGS sequence"/>
</dbReference>
<feature type="region of interest" description="Disordered" evidence="2">
    <location>
        <begin position="258"/>
        <end position="277"/>
    </location>
</feature>
<keyword evidence="1" id="KW-0479">Metal-binding</keyword>
<dbReference type="EMBL" id="ANIZ01002807">
    <property type="protein sequence ID" value="ETI38128.1"/>
    <property type="molecule type" value="Genomic_DNA"/>
</dbReference>
<feature type="compositionally biased region" description="Basic residues" evidence="2">
    <location>
        <begin position="258"/>
        <end position="270"/>
    </location>
</feature>
<dbReference type="AlphaFoldDB" id="V9EHW1"/>
<feature type="domain" description="C2H2-type" evidence="3">
    <location>
        <begin position="242"/>
        <end position="269"/>
    </location>
</feature>
<accession>V9EHW1</accession>
<protein>
    <recommendedName>
        <fullName evidence="3">C2H2-type domain-containing protein</fullName>
    </recommendedName>
</protein>
<dbReference type="OrthoDB" id="125925at2759"/>
<evidence type="ECO:0000313" key="5">
    <source>
        <dbReference type="Proteomes" id="UP000018721"/>
    </source>
</evidence>
<dbReference type="SUPFAM" id="SSF51197">
    <property type="entry name" value="Clavaminate synthase-like"/>
    <property type="match status" value="1"/>
</dbReference>
<organism evidence="4 5">
    <name type="scientific">Phytophthora nicotianae P1569</name>
    <dbReference type="NCBI Taxonomy" id="1317065"/>
    <lineage>
        <taxon>Eukaryota</taxon>
        <taxon>Sar</taxon>
        <taxon>Stramenopiles</taxon>
        <taxon>Oomycota</taxon>
        <taxon>Peronosporomycetes</taxon>
        <taxon>Peronosporales</taxon>
        <taxon>Peronosporaceae</taxon>
        <taxon>Phytophthora</taxon>
    </lineage>
</organism>
<dbReference type="eggNOG" id="ENOG502SREZ">
    <property type="taxonomic scope" value="Eukaryota"/>
</dbReference>
<gene>
    <name evidence="4" type="ORF">F443_16058</name>
</gene>
<evidence type="ECO:0000256" key="1">
    <source>
        <dbReference type="PROSITE-ProRule" id="PRU00042"/>
    </source>
</evidence>
<proteinExistence type="predicted"/>
<comment type="caution">
    <text evidence="4">The sequence shown here is derived from an EMBL/GenBank/DDBJ whole genome shotgun (WGS) entry which is preliminary data.</text>
</comment>
<evidence type="ECO:0000259" key="3">
    <source>
        <dbReference type="PROSITE" id="PS50157"/>
    </source>
</evidence>
<name>V9EHW1_PHYNI</name>
<keyword evidence="1" id="KW-0862">Zinc</keyword>
<feature type="compositionally biased region" description="Acidic residues" evidence="2">
    <location>
        <begin position="316"/>
        <end position="361"/>
    </location>
</feature>
<reference evidence="4 5" key="1">
    <citation type="submission" date="2013-11" db="EMBL/GenBank/DDBJ databases">
        <title>The Genome Sequence of Phytophthora parasitica P1569.</title>
        <authorList>
            <consortium name="The Broad Institute Genomics Platform"/>
            <person name="Russ C."/>
            <person name="Tyler B."/>
            <person name="Panabieres F."/>
            <person name="Shan W."/>
            <person name="Tripathy S."/>
            <person name="Grunwald N."/>
            <person name="Machado M."/>
            <person name="Johnson C.S."/>
            <person name="Arredondo F."/>
            <person name="Hong C."/>
            <person name="Coffey M."/>
            <person name="Young S.K."/>
            <person name="Zeng Q."/>
            <person name="Gargeya S."/>
            <person name="Fitzgerald M."/>
            <person name="Abouelleil A."/>
            <person name="Alvarado L."/>
            <person name="Chapman S.B."/>
            <person name="Gainer-Dewar J."/>
            <person name="Goldberg J."/>
            <person name="Griggs A."/>
            <person name="Gujja S."/>
            <person name="Hansen M."/>
            <person name="Howarth C."/>
            <person name="Imamovic A."/>
            <person name="Ireland A."/>
            <person name="Larimer J."/>
            <person name="McCowan C."/>
            <person name="Murphy C."/>
            <person name="Pearson M."/>
            <person name="Poon T.W."/>
            <person name="Priest M."/>
            <person name="Roberts A."/>
            <person name="Saif S."/>
            <person name="Shea T."/>
            <person name="Sykes S."/>
            <person name="Wortman J."/>
            <person name="Nusbaum C."/>
            <person name="Birren B."/>
        </authorList>
    </citation>
    <scope>NUCLEOTIDE SEQUENCE [LARGE SCALE GENOMIC DNA]</scope>
    <source>
        <strain evidence="4 5">P1569</strain>
    </source>
</reference>
<dbReference type="PROSITE" id="PS00028">
    <property type="entry name" value="ZINC_FINGER_C2H2_1"/>
    <property type="match status" value="1"/>
</dbReference>
<dbReference type="PROSITE" id="PS50157">
    <property type="entry name" value="ZINC_FINGER_C2H2_2"/>
    <property type="match status" value="1"/>
</dbReference>
<feature type="compositionally biased region" description="Acidic residues" evidence="2">
    <location>
        <begin position="295"/>
        <end position="307"/>
    </location>
</feature>
<dbReference type="GO" id="GO:0008270">
    <property type="term" value="F:zinc ion binding"/>
    <property type="evidence" value="ECO:0007669"/>
    <property type="project" value="UniProtKB-KW"/>
</dbReference>